<proteinExistence type="predicted"/>
<feature type="compositionally biased region" description="Basic and acidic residues" evidence="1">
    <location>
        <begin position="507"/>
        <end position="520"/>
    </location>
</feature>
<keyword evidence="3" id="KW-1185">Reference proteome</keyword>
<dbReference type="OrthoDB" id="5388207at2759"/>
<name>A0A3N4M3P2_9PEZI</name>
<feature type="compositionally biased region" description="Polar residues" evidence="1">
    <location>
        <begin position="373"/>
        <end position="383"/>
    </location>
</feature>
<feature type="compositionally biased region" description="Polar residues" evidence="1">
    <location>
        <begin position="249"/>
        <end position="271"/>
    </location>
</feature>
<dbReference type="EMBL" id="ML121527">
    <property type="protein sequence ID" value="RPB29783.1"/>
    <property type="molecule type" value="Genomic_DNA"/>
</dbReference>
<feature type="compositionally biased region" description="Polar residues" evidence="1">
    <location>
        <begin position="324"/>
        <end position="364"/>
    </location>
</feature>
<organism evidence="2 3">
    <name type="scientific">Terfezia boudieri ATCC MYA-4762</name>
    <dbReference type="NCBI Taxonomy" id="1051890"/>
    <lineage>
        <taxon>Eukaryota</taxon>
        <taxon>Fungi</taxon>
        <taxon>Dikarya</taxon>
        <taxon>Ascomycota</taxon>
        <taxon>Pezizomycotina</taxon>
        <taxon>Pezizomycetes</taxon>
        <taxon>Pezizales</taxon>
        <taxon>Pezizaceae</taxon>
        <taxon>Terfezia</taxon>
    </lineage>
</organism>
<gene>
    <name evidence="2" type="ORF">L211DRAFT_844705</name>
</gene>
<dbReference type="Proteomes" id="UP000267821">
    <property type="component" value="Unassembled WGS sequence"/>
</dbReference>
<feature type="region of interest" description="Disordered" evidence="1">
    <location>
        <begin position="249"/>
        <end position="569"/>
    </location>
</feature>
<feature type="compositionally biased region" description="Basic and acidic residues" evidence="1">
    <location>
        <begin position="555"/>
        <end position="569"/>
    </location>
</feature>
<dbReference type="InParanoid" id="A0A3N4M3P2"/>
<feature type="compositionally biased region" description="Basic and acidic residues" evidence="1">
    <location>
        <begin position="147"/>
        <end position="163"/>
    </location>
</feature>
<feature type="compositionally biased region" description="Basic and acidic residues" evidence="1">
    <location>
        <begin position="20"/>
        <end position="42"/>
    </location>
</feature>
<feature type="compositionally biased region" description="Basic and acidic residues" evidence="1">
    <location>
        <begin position="395"/>
        <end position="410"/>
    </location>
</feature>
<dbReference type="AlphaFoldDB" id="A0A3N4M3P2"/>
<feature type="compositionally biased region" description="Basic and acidic residues" evidence="1">
    <location>
        <begin position="279"/>
        <end position="323"/>
    </location>
</feature>
<feature type="region of interest" description="Disordered" evidence="1">
    <location>
        <begin position="99"/>
        <end position="210"/>
    </location>
</feature>
<dbReference type="STRING" id="1051890.A0A3N4M3P2"/>
<protein>
    <submittedName>
        <fullName evidence="2">Uncharacterized protein</fullName>
    </submittedName>
</protein>
<reference evidence="2 3" key="1">
    <citation type="journal article" date="2018" name="Nat. Ecol. Evol.">
        <title>Pezizomycetes genomes reveal the molecular basis of ectomycorrhizal truffle lifestyle.</title>
        <authorList>
            <person name="Murat C."/>
            <person name="Payen T."/>
            <person name="Noel B."/>
            <person name="Kuo A."/>
            <person name="Morin E."/>
            <person name="Chen J."/>
            <person name="Kohler A."/>
            <person name="Krizsan K."/>
            <person name="Balestrini R."/>
            <person name="Da Silva C."/>
            <person name="Montanini B."/>
            <person name="Hainaut M."/>
            <person name="Levati E."/>
            <person name="Barry K.W."/>
            <person name="Belfiori B."/>
            <person name="Cichocki N."/>
            <person name="Clum A."/>
            <person name="Dockter R.B."/>
            <person name="Fauchery L."/>
            <person name="Guy J."/>
            <person name="Iotti M."/>
            <person name="Le Tacon F."/>
            <person name="Lindquist E.A."/>
            <person name="Lipzen A."/>
            <person name="Malagnac F."/>
            <person name="Mello A."/>
            <person name="Molinier V."/>
            <person name="Miyauchi S."/>
            <person name="Poulain J."/>
            <person name="Riccioni C."/>
            <person name="Rubini A."/>
            <person name="Sitrit Y."/>
            <person name="Splivallo R."/>
            <person name="Traeger S."/>
            <person name="Wang M."/>
            <person name="Zifcakova L."/>
            <person name="Wipf D."/>
            <person name="Zambonelli A."/>
            <person name="Paolocci F."/>
            <person name="Nowrousian M."/>
            <person name="Ottonello S."/>
            <person name="Baldrian P."/>
            <person name="Spatafora J.W."/>
            <person name="Henrissat B."/>
            <person name="Nagy L.G."/>
            <person name="Aury J.M."/>
            <person name="Wincker P."/>
            <person name="Grigoriev I.V."/>
            <person name="Bonfante P."/>
            <person name="Martin F.M."/>
        </authorList>
    </citation>
    <scope>NUCLEOTIDE SEQUENCE [LARGE SCALE GENOMIC DNA]</scope>
    <source>
        <strain evidence="2 3">ATCC MYA-4762</strain>
    </source>
</reference>
<feature type="region of interest" description="Disordered" evidence="1">
    <location>
        <begin position="1"/>
        <end position="59"/>
    </location>
</feature>
<feature type="compositionally biased region" description="Basic and acidic residues" evidence="1">
    <location>
        <begin position="458"/>
        <end position="487"/>
    </location>
</feature>
<feature type="compositionally biased region" description="Basic and acidic residues" evidence="1">
    <location>
        <begin position="111"/>
        <end position="126"/>
    </location>
</feature>
<accession>A0A3N4M3P2</accession>
<evidence type="ECO:0000313" key="3">
    <source>
        <dbReference type="Proteomes" id="UP000267821"/>
    </source>
</evidence>
<evidence type="ECO:0000256" key="1">
    <source>
        <dbReference type="SAM" id="MobiDB-lite"/>
    </source>
</evidence>
<evidence type="ECO:0000313" key="2">
    <source>
        <dbReference type="EMBL" id="RPB29783.1"/>
    </source>
</evidence>
<sequence length="569" mass="60131">METIHNVVNAAARSIYGPEGSHEEAEPKTHCRPTEHQIRDEANGTPPAAENQLPTLGPGQAVYLNRPIVTTTNETSKLTSESSCFRDLSLKSGAGGIPGVGADSAVHHRPGHESGGDDDIQRTAREIDDESLTTEGHPRPVFVGHEASGDDICRADGRDRVQFDDSMGSTGSLKPSGGPDPERPRQGSAGVIPHMDLGRQGSVPFGARIGTVQGGTVKDLQQELEAAQTAQSGGLGGIPLVFGTGGYDPTSTINPNVRRTTGDSNLRQVKSVSKGAQVEQREHAKSPQEDRDLQQEPGKEETNFQSSQKKDESHPDIDVEQKSHSTVLTSPTPNTTSTQCSREYPSSPTEPHQDGTTNAATTKDISLKGPGLSQDTHSPTEPSAGTDPAHVQQETQKHRDGDHPTEEHKGSVSQPAQGRRGSQGAQKGGEKGGAGHLWIKSTGTAAYGGNFDASKPGAGKEADRLLEEAGLHRSVDPKQKKGAEGNTKKGVKGNHHDTTTTSGKPADPAHHSDSPADSGKHGRLHMPGILHHHDTNKDTATSEGGSVHKAGGLGEKLEKIKEKVKLRKD</sequence>